<evidence type="ECO:0000256" key="11">
    <source>
        <dbReference type="SAM" id="MobiDB-lite"/>
    </source>
</evidence>
<dbReference type="InterPro" id="IPR001223">
    <property type="entry name" value="Glyco_hydro18_cat"/>
</dbReference>
<organism evidence="14 15">
    <name type="scientific">Wickerhamomyces mucosus</name>
    <dbReference type="NCBI Taxonomy" id="1378264"/>
    <lineage>
        <taxon>Eukaryota</taxon>
        <taxon>Fungi</taxon>
        <taxon>Dikarya</taxon>
        <taxon>Ascomycota</taxon>
        <taxon>Saccharomycotina</taxon>
        <taxon>Saccharomycetes</taxon>
        <taxon>Phaffomycetales</taxon>
        <taxon>Wickerhamomycetaceae</taxon>
        <taxon>Wickerhamomyces</taxon>
    </lineage>
</organism>
<dbReference type="Pfam" id="PF13928">
    <property type="entry name" value="Flocculin_t3"/>
    <property type="match status" value="1"/>
</dbReference>
<dbReference type="GO" id="GO:0006032">
    <property type="term" value="P:chitin catabolic process"/>
    <property type="evidence" value="ECO:0007669"/>
    <property type="project" value="UniProtKB-KW"/>
</dbReference>
<keyword evidence="9" id="KW-0326">Glycosidase</keyword>
<evidence type="ECO:0000256" key="2">
    <source>
        <dbReference type="ARBA" id="ARBA00012729"/>
    </source>
</evidence>
<keyword evidence="8" id="KW-0119">Carbohydrate metabolism</keyword>
<evidence type="ECO:0000256" key="1">
    <source>
        <dbReference type="ARBA" id="ARBA00000822"/>
    </source>
</evidence>
<keyword evidence="6" id="KW-0146">Chitin degradation</keyword>
<dbReference type="GO" id="GO:0008843">
    <property type="term" value="F:endochitinase activity"/>
    <property type="evidence" value="ECO:0007669"/>
    <property type="project" value="UniProtKB-EC"/>
</dbReference>
<keyword evidence="4 12" id="KW-0732">Signal</keyword>
<keyword evidence="15" id="KW-1185">Reference proteome</keyword>
<dbReference type="GO" id="GO:0000272">
    <property type="term" value="P:polysaccharide catabolic process"/>
    <property type="evidence" value="ECO:0007669"/>
    <property type="project" value="UniProtKB-KW"/>
</dbReference>
<name>A0A9P8PTA0_9ASCO</name>
<keyword evidence="5" id="KW-0378">Hydrolase</keyword>
<dbReference type="InterPro" id="IPR017853">
    <property type="entry name" value="GH"/>
</dbReference>
<evidence type="ECO:0000256" key="3">
    <source>
        <dbReference type="ARBA" id="ARBA00022669"/>
    </source>
</evidence>
<dbReference type="PROSITE" id="PS51910">
    <property type="entry name" value="GH18_2"/>
    <property type="match status" value="1"/>
</dbReference>
<dbReference type="InterPro" id="IPR045321">
    <property type="entry name" value="Cts1-like"/>
</dbReference>
<evidence type="ECO:0000313" key="14">
    <source>
        <dbReference type="EMBL" id="KAH3677245.1"/>
    </source>
</evidence>
<evidence type="ECO:0000256" key="10">
    <source>
        <dbReference type="ARBA" id="ARBA00023326"/>
    </source>
</evidence>
<evidence type="ECO:0000256" key="12">
    <source>
        <dbReference type="SAM" id="SignalP"/>
    </source>
</evidence>
<reference evidence="14" key="1">
    <citation type="journal article" date="2021" name="Open Biol.">
        <title>Shared evolutionary footprints suggest mitochondrial oxidative damage underlies multiple complex I losses in fungi.</title>
        <authorList>
            <person name="Schikora-Tamarit M.A."/>
            <person name="Marcet-Houben M."/>
            <person name="Nosek J."/>
            <person name="Gabaldon T."/>
        </authorList>
    </citation>
    <scope>NUCLEOTIDE SEQUENCE</scope>
    <source>
        <strain evidence="14">CBS6341</strain>
    </source>
</reference>
<dbReference type="CDD" id="cd02877">
    <property type="entry name" value="GH18_hevamine_XipI_class_III"/>
    <property type="match status" value="1"/>
</dbReference>
<keyword evidence="3" id="KW-0147">Chitin-binding</keyword>
<proteinExistence type="predicted"/>
<dbReference type="AlphaFoldDB" id="A0A9P8PTA0"/>
<dbReference type="Proteomes" id="UP000769528">
    <property type="component" value="Unassembled WGS sequence"/>
</dbReference>
<dbReference type="InterPro" id="IPR050542">
    <property type="entry name" value="Glycosyl_Hydrlase18_Chitinase"/>
</dbReference>
<evidence type="ECO:0000256" key="7">
    <source>
        <dbReference type="ARBA" id="ARBA00023180"/>
    </source>
</evidence>
<dbReference type="InterPro" id="IPR001579">
    <property type="entry name" value="Glyco_hydro_18_chit_AS"/>
</dbReference>
<comment type="catalytic activity">
    <reaction evidence="1">
        <text>Random endo-hydrolysis of N-acetyl-beta-D-glucosaminide (1-&gt;4)-beta-linkages in chitin and chitodextrins.</text>
        <dbReference type="EC" id="3.2.1.14"/>
    </reaction>
</comment>
<dbReference type="PANTHER" id="PTHR45708:SF49">
    <property type="entry name" value="ENDOCHITINASE"/>
    <property type="match status" value="1"/>
</dbReference>
<evidence type="ECO:0000256" key="9">
    <source>
        <dbReference type="ARBA" id="ARBA00023295"/>
    </source>
</evidence>
<feature type="region of interest" description="Disordered" evidence="11">
    <location>
        <begin position="580"/>
        <end position="605"/>
    </location>
</feature>
<evidence type="ECO:0000256" key="4">
    <source>
        <dbReference type="ARBA" id="ARBA00022729"/>
    </source>
</evidence>
<evidence type="ECO:0000256" key="8">
    <source>
        <dbReference type="ARBA" id="ARBA00023277"/>
    </source>
</evidence>
<feature type="domain" description="GH18" evidence="13">
    <location>
        <begin position="27"/>
        <end position="320"/>
    </location>
</feature>
<feature type="region of interest" description="Disordered" evidence="11">
    <location>
        <begin position="326"/>
        <end position="408"/>
    </location>
</feature>
<evidence type="ECO:0000256" key="5">
    <source>
        <dbReference type="ARBA" id="ARBA00022801"/>
    </source>
</evidence>
<dbReference type="EMBL" id="JAEUBF010000544">
    <property type="protein sequence ID" value="KAH3677245.1"/>
    <property type="molecule type" value="Genomic_DNA"/>
</dbReference>
<reference evidence="14" key="2">
    <citation type="submission" date="2021-01" db="EMBL/GenBank/DDBJ databases">
        <authorList>
            <person name="Schikora-Tamarit M.A."/>
        </authorList>
    </citation>
    <scope>NUCLEOTIDE SEQUENCE</scope>
    <source>
        <strain evidence="14">CBS6341</strain>
    </source>
</reference>
<gene>
    <name evidence="14" type="ORF">WICMUC_001826</name>
</gene>
<evidence type="ECO:0000259" key="13">
    <source>
        <dbReference type="PROSITE" id="PS51910"/>
    </source>
</evidence>
<feature type="signal peptide" evidence="12">
    <location>
        <begin position="1"/>
        <end position="19"/>
    </location>
</feature>
<dbReference type="PROSITE" id="PS01095">
    <property type="entry name" value="GH18_1"/>
    <property type="match status" value="1"/>
</dbReference>
<protein>
    <recommendedName>
        <fullName evidence="2">chitinase</fullName>
        <ecNumber evidence="2">3.2.1.14</ecNumber>
    </recommendedName>
</protein>
<dbReference type="GO" id="GO:0008061">
    <property type="term" value="F:chitin binding"/>
    <property type="evidence" value="ECO:0007669"/>
    <property type="project" value="UniProtKB-KW"/>
</dbReference>
<evidence type="ECO:0000313" key="15">
    <source>
        <dbReference type="Proteomes" id="UP000769528"/>
    </source>
</evidence>
<dbReference type="OrthoDB" id="6020543at2759"/>
<sequence length="817" mass="84876">MRLIKSLSTLATFLTGISASFDANSKENVVLYWGQNSAGNQDTLYSYCNNDYVDIVVLSFLNDFPTNSNGVLGLNFANQCGWTFADGLLDCPQIASDIQSCQNLGKKVLLSLGGQIGTYGFKSSSEATEFATTLWNTFGEGSTSERPFGESVVDGFDLDIESFLDPNDSNSASYYADFVTSLKSLYPKSGSKPFYISTSPQCSYPDVHLDATLSTGLIDFAFIQFYNNPECGATTSFNWNTWAEAYGSDSGLTLFVGLPASSTAAGSGYVETDLLSSTLKDVKSSSKFGGVSLWDASQAFANIDGEVNYAQAVKAVLEADISTSSSTLSSSASTSTQTTQGTSVVISSSTSSASSTSSSTSSSSTSSSSTSSSSTSSNSISSSSTSSSSTLSETSSTSSTSSSTSSTSLTSSAISSTLSESSSTSSSSVSTPHPDFFGGFNGGSSNSIYFELDIPGTLGPWNYVDLILDVNSNYKIDQFSVYNGRSLVPSNYTSTIGQKLSVSYTNQIDISSVLRFVISATVTNDEPSYTAIASLSIDQVSSQLTKRDVITYDLKAVIINSSHVSSSTLSSAPSSAPSSASSSALSSAPSSASSPSSSSAPSSASEFSDVPSSSAIISSASTAPGSSTLEGTGITSTAIVHEQSSTVVTITSCSHNACSEKAITTGVTVVTETIQGVITEYTTYCPLSATEQSTAKTATKVLSETASSSKASTKTTSYNKASTETKSAAKPTSTIIKTEILAKSNSSPLDETLFITVSHYTTFQPVISTSPFPSIFSGNKTQFSNYTGVQVSIYEGSASKVVVGSSLALFLVSVFFF</sequence>
<dbReference type="SUPFAM" id="SSF51445">
    <property type="entry name" value="(Trans)glycosidases"/>
    <property type="match status" value="1"/>
</dbReference>
<dbReference type="InterPro" id="IPR025928">
    <property type="entry name" value="Flocculin_t3_rpt"/>
</dbReference>
<accession>A0A9P8PTA0</accession>
<dbReference type="GO" id="GO:0005576">
    <property type="term" value="C:extracellular region"/>
    <property type="evidence" value="ECO:0007669"/>
    <property type="project" value="TreeGrafter"/>
</dbReference>
<dbReference type="EC" id="3.2.1.14" evidence="2"/>
<keyword evidence="7" id="KW-0325">Glycoprotein</keyword>
<dbReference type="Gene3D" id="3.20.20.80">
    <property type="entry name" value="Glycosidases"/>
    <property type="match status" value="1"/>
</dbReference>
<keyword evidence="10" id="KW-0624">Polysaccharide degradation</keyword>
<evidence type="ECO:0000256" key="6">
    <source>
        <dbReference type="ARBA" id="ARBA00023024"/>
    </source>
</evidence>
<comment type="caution">
    <text evidence="14">The sequence shown here is derived from an EMBL/GenBank/DDBJ whole genome shotgun (WGS) entry which is preliminary data.</text>
</comment>
<dbReference type="PANTHER" id="PTHR45708">
    <property type="entry name" value="ENDOCHITINASE"/>
    <property type="match status" value="1"/>
</dbReference>
<feature type="chain" id="PRO_5040406737" description="chitinase" evidence="12">
    <location>
        <begin position="20"/>
        <end position="817"/>
    </location>
</feature>